<comment type="similarity">
    <text evidence="2 7">Belongs to the ATG22 family.</text>
</comment>
<evidence type="ECO:0000256" key="7">
    <source>
        <dbReference type="RuleBase" id="RU363073"/>
    </source>
</evidence>
<keyword evidence="6 7" id="KW-0472">Membrane</keyword>
<keyword evidence="7" id="KW-0926">Vacuole</keyword>
<name>A0A8H3XFW7_GIGMA</name>
<evidence type="ECO:0000256" key="6">
    <source>
        <dbReference type="ARBA" id="ARBA00023136"/>
    </source>
</evidence>
<dbReference type="AlphaFoldDB" id="A0A8H3XFW7"/>
<comment type="caution">
    <text evidence="7">Lacks conserved residue(s) required for the propagation of feature annotation.</text>
</comment>
<reference evidence="8 9" key="1">
    <citation type="journal article" date="2019" name="Environ. Microbiol.">
        <title>At the nexus of three kingdoms: the genome of the mycorrhizal fungus Gigaspora margarita provides insights into plant, endobacterial and fungal interactions.</title>
        <authorList>
            <person name="Venice F."/>
            <person name="Ghignone S."/>
            <person name="Salvioli di Fossalunga A."/>
            <person name="Amselem J."/>
            <person name="Novero M."/>
            <person name="Xianan X."/>
            <person name="Sedzielewska Toro K."/>
            <person name="Morin E."/>
            <person name="Lipzen A."/>
            <person name="Grigoriev I.V."/>
            <person name="Henrissat B."/>
            <person name="Martin F.M."/>
            <person name="Bonfante P."/>
        </authorList>
    </citation>
    <scope>NUCLEOTIDE SEQUENCE [LARGE SCALE GENOMIC DNA]</scope>
    <source>
        <strain evidence="8 9">BEG34</strain>
    </source>
</reference>
<evidence type="ECO:0000256" key="2">
    <source>
        <dbReference type="ARBA" id="ARBA00006978"/>
    </source>
</evidence>
<dbReference type="InterPro" id="IPR036259">
    <property type="entry name" value="MFS_trans_sf"/>
</dbReference>
<dbReference type="Proteomes" id="UP000439903">
    <property type="component" value="Unassembled WGS sequence"/>
</dbReference>
<dbReference type="InterPro" id="IPR024671">
    <property type="entry name" value="Atg22-like"/>
</dbReference>
<keyword evidence="3 7" id="KW-0813">Transport</keyword>
<evidence type="ECO:0000256" key="3">
    <source>
        <dbReference type="ARBA" id="ARBA00022448"/>
    </source>
</evidence>
<evidence type="ECO:0000313" key="9">
    <source>
        <dbReference type="Proteomes" id="UP000439903"/>
    </source>
</evidence>
<evidence type="ECO:0000313" key="8">
    <source>
        <dbReference type="EMBL" id="KAF0458572.1"/>
    </source>
</evidence>
<dbReference type="PANTHER" id="PTHR23519">
    <property type="entry name" value="AUTOPHAGY-RELATED PROTEIN 22"/>
    <property type="match status" value="1"/>
</dbReference>
<sequence>MASAGVILILTNGSSYDTQVALAFVESCWLIPIGHENEFFSLFQINSKGSSWIGTIASGIIINYTHNIRSPFWFLLAVIAFPALIFCMVNVEKGKKDAEKYSKRENVENS</sequence>
<keyword evidence="7" id="KW-0029">Amino-acid transport</keyword>
<dbReference type="GO" id="GO:0006865">
    <property type="term" value="P:amino acid transport"/>
    <property type="evidence" value="ECO:0007669"/>
    <property type="project" value="UniProtKB-KW"/>
</dbReference>
<keyword evidence="4 7" id="KW-0812">Transmembrane</keyword>
<dbReference type="PANTHER" id="PTHR23519:SF1">
    <property type="entry name" value="AUTOPHAGY-RELATED PROTEIN 22"/>
    <property type="match status" value="1"/>
</dbReference>
<feature type="transmembrane region" description="Helical" evidence="7">
    <location>
        <begin position="72"/>
        <end position="91"/>
    </location>
</feature>
<dbReference type="EMBL" id="WTPW01001077">
    <property type="protein sequence ID" value="KAF0458572.1"/>
    <property type="molecule type" value="Genomic_DNA"/>
</dbReference>
<dbReference type="GO" id="GO:0005774">
    <property type="term" value="C:vacuolar membrane"/>
    <property type="evidence" value="ECO:0007669"/>
    <property type="project" value="UniProtKB-SubCell"/>
</dbReference>
<dbReference type="GO" id="GO:0012505">
    <property type="term" value="C:endomembrane system"/>
    <property type="evidence" value="ECO:0007669"/>
    <property type="project" value="UniProtKB-SubCell"/>
</dbReference>
<gene>
    <name evidence="8" type="ORF">F8M41_000957</name>
</gene>
<protein>
    <recommendedName>
        <fullName evidence="7">Autophagy-related protein</fullName>
    </recommendedName>
</protein>
<comment type="function">
    <text evidence="7">Vacuolar effluxer which mediate the efflux of amino acids resulting from autophagic degradation. The release of autophagic amino acids allows the maintenance of protein synthesis and viability during nitrogen starvation.</text>
</comment>
<dbReference type="GO" id="GO:0006914">
    <property type="term" value="P:autophagy"/>
    <property type="evidence" value="ECO:0007669"/>
    <property type="project" value="UniProtKB-KW"/>
</dbReference>
<keyword evidence="7" id="KW-0072">Autophagy</keyword>
<comment type="caution">
    <text evidence="8">The sequence shown here is derived from an EMBL/GenBank/DDBJ whole genome shotgun (WGS) entry which is preliminary data.</text>
</comment>
<evidence type="ECO:0000256" key="4">
    <source>
        <dbReference type="ARBA" id="ARBA00022692"/>
    </source>
</evidence>
<keyword evidence="9" id="KW-1185">Reference proteome</keyword>
<dbReference type="SUPFAM" id="SSF103473">
    <property type="entry name" value="MFS general substrate transporter"/>
    <property type="match status" value="1"/>
</dbReference>
<organism evidence="8 9">
    <name type="scientific">Gigaspora margarita</name>
    <dbReference type="NCBI Taxonomy" id="4874"/>
    <lineage>
        <taxon>Eukaryota</taxon>
        <taxon>Fungi</taxon>
        <taxon>Fungi incertae sedis</taxon>
        <taxon>Mucoromycota</taxon>
        <taxon>Glomeromycotina</taxon>
        <taxon>Glomeromycetes</taxon>
        <taxon>Diversisporales</taxon>
        <taxon>Gigasporaceae</taxon>
        <taxon>Gigaspora</taxon>
    </lineage>
</organism>
<accession>A0A8H3XFW7</accession>
<evidence type="ECO:0000256" key="5">
    <source>
        <dbReference type="ARBA" id="ARBA00022989"/>
    </source>
</evidence>
<dbReference type="InterPro" id="IPR050495">
    <property type="entry name" value="ATG22/LtaA_families"/>
</dbReference>
<dbReference type="Pfam" id="PF11700">
    <property type="entry name" value="ATG22"/>
    <property type="match status" value="1"/>
</dbReference>
<evidence type="ECO:0000256" key="1">
    <source>
        <dbReference type="ARBA" id="ARBA00004127"/>
    </source>
</evidence>
<dbReference type="OrthoDB" id="192733at2759"/>
<comment type="subcellular location">
    <subcellularLocation>
        <location evidence="1">Endomembrane system</location>
        <topology evidence="1">Multi-pass membrane protein</topology>
    </subcellularLocation>
    <subcellularLocation>
        <location evidence="7">Vacuole membrane</location>
        <topology evidence="7">Multi-pass membrane protein</topology>
    </subcellularLocation>
</comment>
<keyword evidence="5 7" id="KW-1133">Transmembrane helix</keyword>
<proteinExistence type="inferred from homology"/>